<keyword evidence="2" id="KW-1133">Transmembrane helix</keyword>
<dbReference type="Pfam" id="PF26501">
    <property type="entry name" value="DUF8167"/>
    <property type="match status" value="1"/>
</dbReference>
<evidence type="ECO:0000256" key="1">
    <source>
        <dbReference type="SAM" id="MobiDB-lite"/>
    </source>
</evidence>
<dbReference type="Pfam" id="PF26502">
    <property type="entry name" value="DUF8167_2nd"/>
    <property type="match status" value="1"/>
</dbReference>
<dbReference type="InterPro" id="IPR058603">
    <property type="entry name" value="DUF8167_2nd"/>
</dbReference>
<comment type="caution">
    <text evidence="4">The sequence shown here is derived from an EMBL/GenBank/DDBJ whole genome shotgun (WGS) entry which is preliminary data.</text>
</comment>
<organism evidence="4 5">
    <name type="scientific">Halovenus rubra</name>
    <dbReference type="NCBI Taxonomy" id="869890"/>
    <lineage>
        <taxon>Archaea</taxon>
        <taxon>Methanobacteriati</taxon>
        <taxon>Methanobacteriota</taxon>
        <taxon>Stenosarchaea group</taxon>
        <taxon>Halobacteria</taxon>
        <taxon>Halobacteriales</taxon>
        <taxon>Haloarculaceae</taxon>
        <taxon>Halovenus</taxon>
    </lineage>
</organism>
<proteinExistence type="predicted"/>
<dbReference type="InterPro" id="IPR006037">
    <property type="entry name" value="RCK_C"/>
</dbReference>
<keyword evidence="2" id="KW-0472">Membrane</keyword>
<keyword evidence="2" id="KW-0812">Transmembrane</keyword>
<dbReference type="EMBL" id="JBHSZQ010000047">
    <property type="protein sequence ID" value="MFC7127025.1"/>
    <property type="molecule type" value="Genomic_DNA"/>
</dbReference>
<dbReference type="InterPro" id="IPR058480">
    <property type="entry name" value="DUF8167_N"/>
</dbReference>
<name>A0ABD5X726_9EURY</name>
<feature type="transmembrane region" description="Helical" evidence="2">
    <location>
        <begin position="46"/>
        <end position="68"/>
    </location>
</feature>
<feature type="compositionally biased region" description="Acidic residues" evidence="1">
    <location>
        <begin position="686"/>
        <end position="697"/>
    </location>
</feature>
<feature type="compositionally biased region" description="Acidic residues" evidence="1">
    <location>
        <begin position="524"/>
        <end position="552"/>
    </location>
</feature>
<evidence type="ECO:0000259" key="3">
    <source>
        <dbReference type="PROSITE" id="PS51202"/>
    </source>
</evidence>
<sequence>MRPVLSTADRMVTATTELLGLAILAGTVAVIIALGYRWATRERVPVGLAVLSGVAGVAVYLNATTVLGQVTSSELDSVQIALFTVAAFFLGGVGALAGHRWGDAFGQNVIYDGDREAVDEEVSRLVQTVGRVTTVTLPQEIDDVVGYDPVTERTRETIAGKQFVFPQNLTVSELDSRLRSRLKTDFGVGTVDLELGSDGSIEHLGVGSRAAGIGPTLPPATNAVAITADPAFAASTGDVVQVWEADAERRVLTGELRGIAGDVVTVAINSADTPKVDPTRTYRLVTLPVEDRPAREFASLLRTSDESYTSVSVKAGSPLHGMPVGALAVTVVGVTPEEADPVSLPSREYVLSPDDQVSVIGNPPSLRKLETAATPLDPSLVQAVSQPTETTTDTPMSDDESGLGMSETTDESAVSASSDEPQDIDLTNQVGDVPEQPTAASEGEPTAEPPLSADSEPDTSVESDSPMSAEADTASFEDLKAEYEEGEEWNDEGNEQSDQPIENHVGETDSGDFDATSESTGDASFDDLKEEFDSGDADWNDSAEDDTADNVAEEVAFQSESDPLDDDDELVSLEDADISFEDSDTDEDAGDGSDEFDAGFGDAPTDNETESPEDDLSSLAIDDDDEDEELFDEDPFEEDELFEDDAVDDSEADEETVEEDDQPDDDSESDSGGGGSTFAQLKEEFESGDADWEEDVSDSPGGDMRLDE</sequence>
<feature type="transmembrane region" description="Helical" evidence="2">
    <location>
        <begin position="20"/>
        <end position="39"/>
    </location>
</feature>
<reference evidence="4 5" key="1">
    <citation type="journal article" date="2014" name="Int. J. Syst. Evol. Microbiol.">
        <title>Complete genome sequence of Corynebacterium casei LMG S-19264T (=DSM 44701T), isolated from a smear-ripened cheese.</title>
        <authorList>
            <consortium name="US DOE Joint Genome Institute (JGI-PGF)"/>
            <person name="Walter F."/>
            <person name="Albersmeier A."/>
            <person name="Kalinowski J."/>
            <person name="Ruckert C."/>
        </authorList>
    </citation>
    <scope>NUCLEOTIDE SEQUENCE [LARGE SCALE GENOMIC DNA]</scope>
    <source>
        <strain evidence="4 5">CGMCC 4.7215</strain>
    </source>
</reference>
<dbReference type="Pfam" id="PF26503">
    <property type="entry name" value="DUF8167_3rd"/>
    <property type="match status" value="1"/>
</dbReference>
<dbReference type="RefSeq" id="WP_267637124.1">
    <property type="nucleotide sequence ID" value="NZ_JAODIY010000009.1"/>
</dbReference>
<dbReference type="AlphaFoldDB" id="A0ABD5X726"/>
<evidence type="ECO:0000313" key="5">
    <source>
        <dbReference type="Proteomes" id="UP001596414"/>
    </source>
</evidence>
<evidence type="ECO:0000313" key="4">
    <source>
        <dbReference type="EMBL" id="MFC7127025.1"/>
    </source>
</evidence>
<dbReference type="Proteomes" id="UP001596414">
    <property type="component" value="Unassembled WGS sequence"/>
</dbReference>
<dbReference type="InterPro" id="IPR036721">
    <property type="entry name" value="RCK_C_sf"/>
</dbReference>
<protein>
    <submittedName>
        <fullName evidence="4">Potassium transporter TrkA</fullName>
    </submittedName>
</protein>
<dbReference type="InterPro" id="IPR058604">
    <property type="entry name" value="DUF8167_3rd"/>
</dbReference>
<dbReference type="SUPFAM" id="SSF116726">
    <property type="entry name" value="TrkA C-terminal domain-like"/>
    <property type="match status" value="1"/>
</dbReference>
<feature type="compositionally biased region" description="Acidic residues" evidence="1">
    <location>
        <begin position="484"/>
        <end position="495"/>
    </location>
</feature>
<feature type="domain" description="RCK C-terminal" evidence="3">
    <location>
        <begin position="295"/>
        <end position="375"/>
    </location>
</feature>
<feature type="region of interest" description="Disordered" evidence="1">
    <location>
        <begin position="373"/>
        <end position="708"/>
    </location>
</feature>
<accession>A0ABD5X726</accession>
<feature type="compositionally biased region" description="Polar residues" evidence="1">
    <location>
        <begin position="382"/>
        <end position="395"/>
    </location>
</feature>
<feature type="compositionally biased region" description="Acidic residues" evidence="1">
    <location>
        <begin position="605"/>
        <end position="669"/>
    </location>
</feature>
<feature type="compositionally biased region" description="Acidic residues" evidence="1">
    <location>
        <begin position="562"/>
        <end position="597"/>
    </location>
</feature>
<feature type="compositionally biased region" description="Polar residues" evidence="1">
    <location>
        <begin position="411"/>
        <end position="430"/>
    </location>
</feature>
<feature type="transmembrane region" description="Helical" evidence="2">
    <location>
        <begin position="80"/>
        <end position="98"/>
    </location>
</feature>
<gene>
    <name evidence="4" type="ORF">ACFQJ7_13500</name>
</gene>
<evidence type="ECO:0000256" key="2">
    <source>
        <dbReference type="SAM" id="Phobius"/>
    </source>
</evidence>
<dbReference type="PROSITE" id="PS51202">
    <property type="entry name" value="RCK_C"/>
    <property type="match status" value="1"/>
</dbReference>